<dbReference type="NCBIfam" id="NF001602">
    <property type="entry name" value="PRK00395.1"/>
    <property type="match status" value="1"/>
</dbReference>
<dbReference type="HAMAP" id="MF_00436">
    <property type="entry name" value="Hfq"/>
    <property type="match status" value="1"/>
</dbReference>
<dbReference type="OrthoDB" id="8020318at2"/>
<proteinExistence type="inferred from homology"/>
<dbReference type="GO" id="GO:0045974">
    <property type="term" value="P:regulation of translation, ncRNA-mediated"/>
    <property type="evidence" value="ECO:0007669"/>
    <property type="project" value="TreeGrafter"/>
</dbReference>
<dbReference type="NCBIfam" id="TIGR02383">
    <property type="entry name" value="Hfq"/>
    <property type="match status" value="1"/>
</dbReference>
<dbReference type="GO" id="GO:0005829">
    <property type="term" value="C:cytosol"/>
    <property type="evidence" value="ECO:0007669"/>
    <property type="project" value="TreeGrafter"/>
</dbReference>
<dbReference type="InterPro" id="IPR005001">
    <property type="entry name" value="Hfq"/>
</dbReference>
<dbReference type="SUPFAM" id="SSF50182">
    <property type="entry name" value="Sm-like ribonucleoproteins"/>
    <property type="match status" value="1"/>
</dbReference>
<dbReference type="Gene3D" id="2.30.30.100">
    <property type="match status" value="1"/>
</dbReference>
<evidence type="ECO:0000259" key="4">
    <source>
        <dbReference type="PROSITE" id="PS52002"/>
    </source>
</evidence>
<evidence type="ECO:0000256" key="2">
    <source>
        <dbReference type="ARBA" id="ARBA00023016"/>
    </source>
</evidence>
<evidence type="ECO:0000313" key="5">
    <source>
        <dbReference type="EMBL" id="ANY77297.1"/>
    </source>
</evidence>
<sequence>MPTQKTSSLQDKFLKYLRDKRSEVTIFLANGIRLQGQIRSFDNFTIQLVRGNGTQIVYKHAISTILPAEPIQLADSASFE</sequence>
<dbReference type="Pfam" id="PF17209">
    <property type="entry name" value="Hfq"/>
    <property type="match status" value="1"/>
</dbReference>
<dbReference type="GO" id="GO:0043487">
    <property type="term" value="P:regulation of RNA stability"/>
    <property type="evidence" value="ECO:0007669"/>
    <property type="project" value="TreeGrafter"/>
</dbReference>
<comment type="similarity">
    <text evidence="3">Belongs to the Hfq family.</text>
</comment>
<gene>
    <name evidence="3" type="primary">hfq</name>
    <name evidence="5" type="ORF">BB934_02890</name>
</gene>
<dbReference type="CDD" id="cd01716">
    <property type="entry name" value="Hfq"/>
    <property type="match status" value="1"/>
</dbReference>
<reference evidence="5" key="1">
    <citation type="submission" date="2016-07" db="EMBL/GenBank/DDBJ databases">
        <title>Microvirga ossetica sp. nov. a new species of rhizobia isolated from root nodules of the legume species Vicia alpestris Steven originated from North Ossetia region in the Caucasus.</title>
        <authorList>
            <person name="Safronova V.I."/>
            <person name="Kuznetsova I.G."/>
            <person name="Sazanova A.L."/>
            <person name="Belimov A."/>
            <person name="Andronov E."/>
            <person name="Osledkin Y.S."/>
            <person name="Onishchuk O.P."/>
            <person name="Kurchak O.N."/>
            <person name="Shaposhnikov A.I."/>
            <person name="Willems A."/>
            <person name="Tikhonovich I.A."/>
        </authorList>
    </citation>
    <scope>NUCLEOTIDE SEQUENCE [LARGE SCALE GENOMIC DNA]</scope>
    <source>
        <strain evidence="5">V5/3M</strain>
    </source>
</reference>
<dbReference type="GO" id="GO:0006355">
    <property type="term" value="P:regulation of DNA-templated transcription"/>
    <property type="evidence" value="ECO:0007669"/>
    <property type="project" value="InterPro"/>
</dbReference>
<name>A0A1B2EBI6_9HYPH</name>
<keyword evidence="1 3" id="KW-0694">RNA-binding</keyword>
<evidence type="ECO:0000256" key="3">
    <source>
        <dbReference type="HAMAP-Rule" id="MF_00436"/>
    </source>
</evidence>
<dbReference type="AlphaFoldDB" id="A0A1B2EBI6"/>
<evidence type="ECO:0000256" key="1">
    <source>
        <dbReference type="ARBA" id="ARBA00022884"/>
    </source>
</evidence>
<dbReference type="InterPro" id="IPR047575">
    <property type="entry name" value="Sm"/>
</dbReference>
<dbReference type="KEGG" id="moc:BB934_02890"/>
<feature type="domain" description="Sm" evidence="4">
    <location>
        <begin position="11"/>
        <end position="71"/>
    </location>
</feature>
<dbReference type="GO" id="GO:0003723">
    <property type="term" value="F:RNA binding"/>
    <property type="evidence" value="ECO:0007669"/>
    <property type="project" value="UniProtKB-UniRule"/>
</dbReference>
<comment type="subunit">
    <text evidence="3">Homohexamer.</text>
</comment>
<dbReference type="PANTHER" id="PTHR34772:SF1">
    <property type="entry name" value="RNA-BINDING PROTEIN HFQ"/>
    <property type="match status" value="1"/>
</dbReference>
<protein>
    <recommendedName>
        <fullName evidence="3">RNA-binding protein Hfq</fullName>
    </recommendedName>
</protein>
<dbReference type="EMBL" id="CP016616">
    <property type="protein sequence ID" value="ANY77297.1"/>
    <property type="molecule type" value="Genomic_DNA"/>
</dbReference>
<keyword evidence="2 3" id="KW-0346">Stress response</keyword>
<dbReference type="PROSITE" id="PS52002">
    <property type="entry name" value="SM"/>
    <property type="match status" value="1"/>
</dbReference>
<organism evidence="5">
    <name type="scientific">Microvirga ossetica</name>
    <dbReference type="NCBI Taxonomy" id="1882682"/>
    <lineage>
        <taxon>Bacteria</taxon>
        <taxon>Pseudomonadati</taxon>
        <taxon>Pseudomonadota</taxon>
        <taxon>Alphaproteobacteria</taxon>
        <taxon>Hyphomicrobiales</taxon>
        <taxon>Methylobacteriaceae</taxon>
        <taxon>Microvirga</taxon>
    </lineage>
</organism>
<dbReference type="PANTHER" id="PTHR34772">
    <property type="entry name" value="RNA-BINDING PROTEIN HFQ"/>
    <property type="match status" value="1"/>
</dbReference>
<comment type="function">
    <text evidence="3">RNA chaperone that binds small regulatory RNA (sRNAs) and mRNAs to facilitate mRNA translational regulation in response to envelope stress, environmental stress and changes in metabolite concentrations. Also binds with high specificity to tRNAs.</text>
</comment>
<accession>A0A1B2EBI6</accession>
<dbReference type="InterPro" id="IPR010920">
    <property type="entry name" value="LSM_dom_sf"/>
</dbReference>